<dbReference type="Proteomes" id="UP001595803">
    <property type="component" value="Unassembled WGS sequence"/>
</dbReference>
<dbReference type="Gene3D" id="3.90.1140.10">
    <property type="entry name" value="Cyclic phosphodiesterase"/>
    <property type="match status" value="1"/>
</dbReference>
<reference evidence="3" key="1">
    <citation type="journal article" date="2019" name="Int. J. Syst. Evol. Microbiol.">
        <title>The Global Catalogue of Microorganisms (GCM) 10K type strain sequencing project: providing services to taxonomists for standard genome sequencing and annotation.</title>
        <authorList>
            <consortium name="The Broad Institute Genomics Platform"/>
            <consortium name="The Broad Institute Genome Sequencing Center for Infectious Disease"/>
            <person name="Wu L."/>
            <person name="Ma J."/>
        </authorList>
    </citation>
    <scope>NUCLEOTIDE SEQUENCE [LARGE SCALE GENOMIC DNA]</scope>
    <source>
        <strain evidence="3">CCTCC AB 2017081</strain>
    </source>
</reference>
<dbReference type="InterPro" id="IPR009097">
    <property type="entry name" value="Cyclic_Pdiesterase"/>
</dbReference>
<keyword evidence="2" id="KW-0436">Ligase</keyword>
<evidence type="ECO:0000313" key="3">
    <source>
        <dbReference type="Proteomes" id="UP001595803"/>
    </source>
</evidence>
<dbReference type="RefSeq" id="WP_322473460.1">
    <property type="nucleotide sequence ID" value="NZ_JBHRZG010000004.1"/>
</dbReference>
<sequence length="241" mass="26430">MDSPLDLHTTPAYRQIQDGYDRMWRSGEPDLRGGQVDADPVPQTGSPRWGLSVVARLTPPVTVAMQRLIREIQPLAGDGHTFYDPSTLHVTVRSCEVYRPLPHLGDPLLQTYLDAVADVCAQHDPFEVAFRGVNANRVGIIAQGYPMSSTLQTLREALHGHLERRAAHTGPEADGVRTSAHASLAVFGGPLVDAAALQRWLTAHREAWTGVTTVTELTVVHYVRYPNRVTIVPLGSHGLRT</sequence>
<evidence type="ECO:0000256" key="1">
    <source>
        <dbReference type="SAM" id="MobiDB-lite"/>
    </source>
</evidence>
<name>A0ABV7Z737_9DEIO</name>
<dbReference type="Pfam" id="PF13563">
    <property type="entry name" value="2_5_RNA_ligase2"/>
    <property type="match status" value="1"/>
</dbReference>
<proteinExistence type="predicted"/>
<evidence type="ECO:0000313" key="2">
    <source>
        <dbReference type="EMBL" id="MFC3832060.1"/>
    </source>
</evidence>
<feature type="region of interest" description="Disordered" evidence="1">
    <location>
        <begin position="26"/>
        <end position="45"/>
    </location>
</feature>
<gene>
    <name evidence="2" type="ORF">ACFOSB_04260</name>
</gene>
<keyword evidence="3" id="KW-1185">Reference proteome</keyword>
<dbReference type="EMBL" id="JBHRZG010000004">
    <property type="protein sequence ID" value="MFC3832060.1"/>
    <property type="molecule type" value="Genomic_DNA"/>
</dbReference>
<accession>A0ABV7Z737</accession>
<dbReference type="GO" id="GO:0016874">
    <property type="term" value="F:ligase activity"/>
    <property type="evidence" value="ECO:0007669"/>
    <property type="project" value="UniProtKB-KW"/>
</dbReference>
<dbReference type="SUPFAM" id="SSF55144">
    <property type="entry name" value="LigT-like"/>
    <property type="match status" value="1"/>
</dbReference>
<organism evidence="2 3">
    <name type="scientific">Deinococcus rufus</name>
    <dbReference type="NCBI Taxonomy" id="2136097"/>
    <lineage>
        <taxon>Bacteria</taxon>
        <taxon>Thermotogati</taxon>
        <taxon>Deinococcota</taxon>
        <taxon>Deinococci</taxon>
        <taxon>Deinococcales</taxon>
        <taxon>Deinococcaceae</taxon>
        <taxon>Deinococcus</taxon>
    </lineage>
</organism>
<comment type="caution">
    <text evidence="2">The sequence shown here is derived from an EMBL/GenBank/DDBJ whole genome shotgun (WGS) entry which is preliminary data.</text>
</comment>
<protein>
    <submittedName>
        <fullName evidence="2">2'-5' RNA ligase family protein</fullName>
    </submittedName>
</protein>